<dbReference type="GO" id="GO:0008061">
    <property type="term" value="F:chitin binding"/>
    <property type="evidence" value="ECO:0007669"/>
    <property type="project" value="InterPro"/>
</dbReference>
<feature type="signal peptide" evidence="11">
    <location>
        <begin position="1"/>
        <end position="20"/>
    </location>
</feature>
<reference evidence="13" key="1">
    <citation type="submission" date="2021-12" db="EMBL/GenBank/DDBJ databases">
        <title>Convergent genome expansion in fungi linked to evolution of root-endophyte symbiosis.</title>
        <authorList>
            <consortium name="DOE Joint Genome Institute"/>
            <person name="Ke Y.-H."/>
            <person name="Bonito G."/>
            <person name="Liao H.-L."/>
            <person name="Looney B."/>
            <person name="Rojas-Flechas A."/>
            <person name="Nash J."/>
            <person name="Hameed K."/>
            <person name="Schadt C."/>
            <person name="Martin F."/>
            <person name="Crous P.W."/>
            <person name="Miettinen O."/>
            <person name="Magnuson J.K."/>
            <person name="Labbe J."/>
            <person name="Jacobson D."/>
            <person name="Doktycz M.J."/>
            <person name="Veneault-Fourrey C."/>
            <person name="Kuo A."/>
            <person name="Mondo S."/>
            <person name="Calhoun S."/>
            <person name="Riley R."/>
            <person name="Ohm R."/>
            <person name="LaButti K."/>
            <person name="Andreopoulos B."/>
            <person name="Pangilinan J."/>
            <person name="Nolan M."/>
            <person name="Tritt A."/>
            <person name="Clum A."/>
            <person name="Lipzen A."/>
            <person name="Daum C."/>
            <person name="Barry K."/>
            <person name="Grigoriev I.V."/>
            <person name="Vilgalys R."/>
        </authorList>
    </citation>
    <scope>NUCLEOTIDE SEQUENCE</scope>
    <source>
        <strain evidence="13">PMI_201</strain>
    </source>
</reference>
<dbReference type="InterPro" id="IPR050542">
    <property type="entry name" value="Glycosyl_Hydrlase18_Chitinase"/>
</dbReference>
<keyword evidence="4" id="KW-0146">Chitin degradation</keyword>
<evidence type="ECO:0000256" key="3">
    <source>
        <dbReference type="ARBA" id="ARBA00022801"/>
    </source>
</evidence>
<feature type="region of interest" description="Disordered" evidence="10">
    <location>
        <begin position="324"/>
        <end position="373"/>
    </location>
</feature>
<dbReference type="Gene3D" id="3.20.20.80">
    <property type="entry name" value="Glycosidases"/>
    <property type="match status" value="1"/>
</dbReference>
<organism evidence="13 14">
    <name type="scientific">Talaromyces proteolyticus</name>
    <dbReference type="NCBI Taxonomy" id="1131652"/>
    <lineage>
        <taxon>Eukaryota</taxon>
        <taxon>Fungi</taxon>
        <taxon>Dikarya</taxon>
        <taxon>Ascomycota</taxon>
        <taxon>Pezizomycotina</taxon>
        <taxon>Eurotiomycetes</taxon>
        <taxon>Eurotiomycetidae</taxon>
        <taxon>Eurotiales</taxon>
        <taxon>Trichocomaceae</taxon>
        <taxon>Talaromyces</taxon>
        <taxon>Talaromyces sect. Bacilispori</taxon>
    </lineage>
</organism>
<sequence length="434" mass="45434">MRNAVVYLSAFLTALTGVQAGINLNSPQNVAIYWGQNSMGTLDSTGQQRLSYYCTNSQVDFNGPGGYPVTNFANAGNNCTTFPGTGLLDCPQMAQDIVTCQGLGKTILLSTGGSTYSEGGFSSTSEALQFANLMWEVFGPVSSNSSVLRPFGTAVVDGFDFDFENLVMNNMPTYANQLRSLYSTDTSKKYYTTAAPQCAYPDQADNPMLAGAVYFDAIFVQFYNNACGLVYFDPGSATQRFFNFNTWDNWAKTVSLNRNVKVYMGVEGNVGAGAGYEPLSIVDPAVTYVSQFSSFGGVMMWDASQVWSNTGFLSSVYGTLPSGTGGSTTTTTTSSSSSSSPSSSSSSSTTKTTSISTTLTTTTTSSTATSTPTGTCPVAGASCPTNDVYACTGSNFGICDHGAWVIESCPAGDVCVQSGTGVYCAVSGTSPSVC</sequence>
<dbReference type="InterPro" id="IPR001579">
    <property type="entry name" value="Glyco_hydro_18_chit_AS"/>
</dbReference>
<dbReference type="GO" id="GO:0005576">
    <property type="term" value="C:extracellular region"/>
    <property type="evidence" value="ECO:0007669"/>
    <property type="project" value="TreeGrafter"/>
</dbReference>
<dbReference type="AlphaFoldDB" id="A0AAD4KG22"/>
<name>A0AAD4KG22_9EURO</name>
<keyword evidence="7" id="KW-0624">Polysaccharide degradation</keyword>
<dbReference type="Proteomes" id="UP001201262">
    <property type="component" value="Unassembled WGS sequence"/>
</dbReference>
<dbReference type="PROSITE" id="PS01095">
    <property type="entry name" value="GH18_1"/>
    <property type="match status" value="1"/>
</dbReference>
<evidence type="ECO:0000256" key="11">
    <source>
        <dbReference type="SAM" id="SignalP"/>
    </source>
</evidence>
<gene>
    <name evidence="13" type="ORF">BGW36DRAFT_364924</name>
</gene>
<dbReference type="Pfam" id="PF00704">
    <property type="entry name" value="Glyco_hydro_18"/>
    <property type="match status" value="1"/>
</dbReference>
<dbReference type="GO" id="GO:0008843">
    <property type="term" value="F:endochitinase activity"/>
    <property type="evidence" value="ECO:0007669"/>
    <property type="project" value="UniProtKB-EC"/>
</dbReference>
<dbReference type="Pfam" id="PF03427">
    <property type="entry name" value="CBM_19"/>
    <property type="match status" value="1"/>
</dbReference>
<protein>
    <recommendedName>
        <fullName evidence="2">chitinase</fullName>
        <ecNumber evidence="2">3.2.1.14</ecNumber>
    </recommendedName>
</protein>
<dbReference type="RefSeq" id="XP_046066484.1">
    <property type="nucleotide sequence ID" value="XM_046214608.1"/>
</dbReference>
<keyword evidence="14" id="KW-1185">Reference proteome</keyword>
<proteinExistence type="inferred from homology"/>
<dbReference type="EC" id="3.2.1.14" evidence="2"/>
<keyword evidence="6 8" id="KW-0326">Glycosidase</keyword>
<dbReference type="PANTHER" id="PTHR45708">
    <property type="entry name" value="ENDOCHITINASE"/>
    <property type="match status" value="1"/>
</dbReference>
<accession>A0AAD4KG22</accession>
<comment type="catalytic activity">
    <reaction evidence="1">
        <text>Random endo-hydrolysis of N-acetyl-beta-D-glucosaminide (1-&gt;4)-beta-linkages in chitin and chitodextrins.</text>
        <dbReference type="EC" id="3.2.1.14"/>
    </reaction>
</comment>
<feature type="domain" description="GH18" evidence="12">
    <location>
        <begin position="28"/>
        <end position="323"/>
    </location>
</feature>
<dbReference type="GO" id="GO:0006032">
    <property type="term" value="P:chitin catabolic process"/>
    <property type="evidence" value="ECO:0007669"/>
    <property type="project" value="UniProtKB-KW"/>
</dbReference>
<dbReference type="PANTHER" id="PTHR45708:SF49">
    <property type="entry name" value="ENDOCHITINASE"/>
    <property type="match status" value="1"/>
</dbReference>
<evidence type="ECO:0000256" key="4">
    <source>
        <dbReference type="ARBA" id="ARBA00023024"/>
    </source>
</evidence>
<evidence type="ECO:0000256" key="2">
    <source>
        <dbReference type="ARBA" id="ARBA00012729"/>
    </source>
</evidence>
<keyword evidence="5" id="KW-0119">Carbohydrate metabolism</keyword>
<evidence type="ECO:0000256" key="5">
    <source>
        <dbReference type="ARBA" id="ARBA00023277"/>
    </source>
</evidence>
<evidence type="ECO:0000256" key="9">
    <source>
        <dbReference type="RuleBase" id="RU004453"/>
    </source>
</evidence>
<evidence type="ECO:0000256" key="7">
    <source>
        <dbReference type="ARBA" id="ARBA00023326"/>
    </source>
</evidence>
<evidence type="ECO:0000256" key="10">
    <source>
        <dbReference type="SAM" id="MobiDB-lite"/>
    </source>
</evidence>
<dbReference type="GO" id="GO:0000272">
    <property type="term" value="P:polysaccharide catabolic process"/>
    <property type="evidence" value="ECO:0007669"/>
    <property type="project" value="UniProtKB-KW"/>
</dbReference>
<evidence type="ECO:0000256" key="8">
    <source>
        <dbReference type="RuleBase" id="RU000489"/>
    </source>
</evidence>
<evidence type="ECO:0000256" key="1">
    <source>
        <dbReference type="ARBA" id="ARBA00000822"/>
    </source>
</evidence>
<keyword evidence="3 8" id="KW-0378">Hydrolase</keyword>
<evidence type="ECO:0000256" key="6">
    <source>
        <dbReference type="ARBA" id="ARBA00023295"/>
    </source>
</evidence>
<evidence type="ECO:0000259" key="12">
    <source>
        <dbReference type="PROSITE" id="PS51910"/>
    </source>
</evidence>
<dbReference type="SUPFAM" id="SSF51445">
    <property type="entry name" value="(Trans)glycosidases"/>
    <property type="match status" value="1"/>
</dbReference>
<keyword evidence="11" id="KW-0732">Signal</keyword>
<dbReference type="GeneID" id="70244895"/>
<evidence type="ECO:0000313" key="13">
    <source>
        <dbReference type="EMBL" id="KAH8690201.1"/>
    </source>
</evidence>
<dbReference type="EMBL" id="JAJTJA010000014">
    <property type="protein sequence ID" value="KAH8690201.1"/>
    <property type="molecule type" value="Genomic_DNA"/>
</dbReference>
<comment type="similarity">
    <text evidence="9">Belongs to the glycosyl hydrolase 18 family.</text>
</comment>
<dbReference type="PROSITE" id="PS51910">
    <property type="entry name" value="GH18_2"/>
    <property type="match status" value="1"/>
</dbReference>
<comment type="caution">
    <text evidence="13">The sequence shown here is derived from an EMBL/GenBank/DDBJ whole genome shotgun (WGS) entry which is preliminary data.</text>
</comment>
<feature type="chain" id="PRO_5042149123" description="chitinase" evidence="11">
    <location>
        <begin position="21"/>
        <end position="434"/>
    </location>
</feature>
<evidence type="ECO:0000313" key="14">
    <source>
        <dbReference type="Proteomes" id="UP001201262"/>
    </source>
</evidence>
<dbReference type="InterPro" id="IPR005089">
    <property type="entry name" value="CBM19"/>
</dbReference>
<dbReference type="InterPro" id="IPR001223">
    <property type="entry name" value="Glyco_hydro18_cat"/>
</dbReference>
<dbReference type="InterPro" id="IPR017853">
    <property type="entry name" value="GH"/>
</dbReference>